<feature type="transmembrane region" description="Helical" evidence="1">
    <location>
        <begin position="64"/>
        <end position="89"/>
    </location>
</feature>
<name>A0ABS3B3Z6_9XANT</name>
<evidence type="ECO:0000313" key="2">
    <source>
        <dbReference type="EMBL" id="MBN6103348.1"/>
    </source>
</evidence>
<keyword evidence="3" id="KW-1185">Reference proteome</keyword>
<dbReference type="EMBL" id="JAFIWB010000016">
    <property type="protein sequence ID" value="MBN6103348.1"/>
    <property type="molecule type" value="Genomic_DNA"/>
</dbReference>
<sequence length="100" mass="10765">MRRLSLLGVGLCLLYAVPTALCVWGAQGADDKGHFVLLQLPLTPQLLVLDALGADAWLRGMSWIAGYALLVPPLLLLLYLAGHLLGVTLRRIAIRLARPG</sequence>
<reference evidence="2 3" key="1">
    <citation type="submission" date="2021-02" db="EMBL/GenBank/DDBJ databases">
        <title>Taxonomically Unique Crown Gall-Associated Xanthomonas Stains Have Deficiency in Virulence Repertories.</title>
        <authorList>
            <person name="Mafakheri H."/>
            <person name="Taghavi S.M."/>
            <person name="Dimkic I."/>
            <person name="Nemanja K."/>
            <person name="Osdaghi E."/>
        </authorList>
    </citation>
    <scope>NUCLEOTIDE SEQUENCE [LARGE SCALE GENOMIC DNA]</scope>
    <source>
        <strain evidence="2 3">FX4</strain>
    </source>
</reference>
<evidence type="ECO:0000313" key="3">
    <source>
        <dbReference type="Proteomes" id="UP000695802"/>
    </source>
</evidence>
<protein>
    <submittedName>
        <fullName evidence="2">Uncharacterized protein</fullName>
    </submittedName>
</protein>
<keyword evidence="1" id="KW-1133">Transmembrane helix</keyword>
<accession>A0ABS3B3Z6</accession>
<keyword evidence="1" id="KW-0472">Membrane</keyword>
<gene>
    <name evidence="2" type="ORF">JR064_14370</name>
</gene>
<organism evidence="2 3">
    <name type="scientific">Xanthomonas bonasiae</name>
    <dbReference type="NCBI Taxonomy" id="2810351"/>
    <lineage>
        <taxon>Bacteria</taxon>
        <taxon>Pseudomonadati</taxon>
        <taxon>Pseudomonadota</taxon>
        <taxon>Gammaproteobacteria</taxon>
        <taxon>Lysobacterales</taxon>
        <taxon>Lysobacteraceae</taxon>
        <taxon>Xanthomonas</taxon>
    </lineage>
</organism>
<keyword evidence="1" id="KW-0812">Transmembrane</keyword>
<dbReference type="RefSeq" id="WP_206230167.1">
    <property type="nucleotide sequence ID" value="NZ_JAFIWB010000016.1"/>
</dbReference>
<proteinExistence type="predicted"/>
<dbReference type="Proteomes" id="UP000695802">
    <property type="component" value="Unassembled WGS sequence"/>
</dbReference>
<comment type="caution">
    <text evidence="2">The sequence shown here is derived from an EMBL/GenBank/DDBJ whole genome shotgun (WGS) entry which is preliminary data.</text>
</comment>
<evidence type="ECO:0000256" key="1">
    <source>
        <dbReference type="SAM" id="Phobius"/>
    </source>
</evidence>